<dbReference type="Pfam" id="PF13416">
    <property type="entry name" value="SBP_bac_8"/>
    <property type="match status" value="1"/>
</dbReference>
<dbReference type="InterPro" id="IPR006061">
    <property type="entry name" value="SBP_1_CS"/>
</dbReference>
<evidence type="ECO:0000313" key="8">
    <source>
        <dbReference type="Proteomes" id="UP000053099"/>
    </source>
</evidence>
<protein>
    <submittedName>
        <fullName evidence="7">Sugar ABC transporter substrate-binding protein</fullName>
    </submittedName>
</protein>
<dbReference type="EMBL" id="LJJR01000028">
    <property type="protein sequence ID" value="KPD28285.1"/>
    <property type="molecule type" value="Genomic_DNA"/>
</dbReference>
<dbReference type="CDD" id="cd14748">
    <property type="entry name" value="PBP2_UgpB"/>
    <property type="match status" value="1"/>
</dbReference>
<evidence type="ECO:0000256" key="3">
    <source>
        <dbReference type="ARBA" id="ARBA00022448"/>
    </source>
</evidence>
<organism evidence="7 8">
    <name type="scientific">Thermus scotoductus</name>
    <dbReference type="NCBI Taxonomy" id="37636"/>
    <lineage>
        <taxon>Bacteria</taxon>
        <taxon>Thermotogati</taxon>
        <taxon>Deinococcota</taxon>
        <taxon>Deinococci</taxon>
        <taxon>Thermales</taxon>
        <taxon>Thermaceae</taxon>
        <taxon>Thermus</taxon>
    </lineage>
</organism>
<comment type="similarity">
    <text evidence="2">Belongs to the bacterial solute-binding protein 1 family.</text>
</comment>
<evidence type="ECO:0000256" key="1">
    <source>
        <dbReference type="ARBA" id="ARBA00004196"/>
    </source>
</evidence>
<dbReference type="GO" id="GO:0030313">
    <property type="term" value="C:cell envelope"/>
    <property type="evidence" value="ECO:0007669"/>
    <property type="project" value="UniProtKB-SubCell"/>
</dbReference>
<reference evidence="7 8" key="1">
    <citation type="submission" date="2015-09" db="EMBL/GenBank/DDBJ databases">
        <title>Draft genome sequence of Thermus scotoductus strain K1 isolated from a geothermal spring in Nagorno-Karabakh, Armenia.</title>
        <authorList>
            <person name="Saghatelyan A."/>
            <person name="Poghosyan L."/>
            <person name="Panosyan H."/>
            <person name="Birkeland N.-K."/>
        </authorList>
    </citation>
    <scope>NUCLEOTIDE SEQUENCE [LARGE SCALE GENOMIC DNA]</scope>
    <source>
        <strain evidence="7 8">K1</strain>
    </source>
</reference>
<dbReference type="SUPFAM" id="SSF53850">
    <property type="entry name" value="Periplasmic binding protein-like II"/>
    <property type="match status" value="1"/>
</dbReference>
<sequence>MRKALLLAAVLGLALAQQAKPEDVIKEQCAKAKVVAELWHGFTGGAPKAALENLVVEFNKTQQGRCVRPVPQGGYRDLSTKIKAAFAAGKVPAMAQAYENNIALYLEAKALLPIESLGVKLQGVNLAFLNAVRFGGVVYGVPFNKSIQVLYYNKDLLKKHGAKVPATLEEFVALSKKLSQAEGGPVYWFQPDASTFAYFFFNLGGSYLKNGKLVLNSKEAVEALTLLQNGVKEGWAKAITSGYINQNLGSGPYAFSVDTSAGYTYYRQGAKFDLGVATLPGRTSGQAGFGLVQGTNLVVFRQASKEEQAVAKDFLQFVLSPRAQAVFATATGYVPVTEGALKDAVYQTYATENPHFATIVRQSRYAKFEPALAEWEQIRFDILGQAIKEAILNKADPKSVLDKAQKLAEDLLAGKTR</sequence>
<feature type="chain" id="PRO_5005851663" evidence="6">
    <location>
        <begin position="20"/>
        <end position="417"/>
    </location>
</feature>
<evidence type="ECO:0000256" key="5">
    <source>
        <dbReference type="ARBA" id="ARBA00022764"/>
    </source>
</evidence>
<evidence type="ECO:0000256" key="2">
    <source>
        <dbReference type="ARBA" id="ARBA00008520"/>
    </source>
</evidence>
<dbReference type="PANTHER" id="PTHR43649:SF31">
    <property type="entry name" value="SN-GLYCEROL-3-PHOSPHATE-BINDING PERIPLASMIC PROTEIN UGPB"/>
    <property type="match status" value="1"/>
</dbReference>
<evidence type="ECO:0000313" key="7">
    <source>
        <dbReference type="EMBL" id="KPD28285.1"/>
    </source>
</evidence>
<name>A0A0N0IQ56_THESC</name>
<comment type="subcellular location">
    <subcellularLocation>
        <location evidence="1">Cell envelope</location>
    </subcellularLocation>
</comment>
<dbReference type="InterPro" id="IPR050490">
    <property type="entry name" value="Bact_solute-bd_prot1"/>
</dbReference>
<keyword evidence="5" id="KW-0574">Periplasm</keyword>
<accession>A0A0N0IQ56</accession>
<proteinExistence type="inferred from homology"/>
<comment type="caution">
    <text evidence="7">The sequence shown here is derived from an EMBL/GenBank/DDBJ whole genome shotgun (WGS) entry which is preliminary data.</text>
</comment>
<dbReference type="AlphaFoldDB" id="A0A0N0IQ56"/>
<dbReference type="Gene3D" id="3.40.190.10">
    <property type="entry name" value="Periplasmic binding protein-like II"/>
    <property type="match status" value="2"/>
</dbReference>
<dbReference type="PANTHER" id="PTHR43649">
    <property type="entry name" value="ARABINOSE-BINDING PROTEIN-RELATED"/>
    <property type="match status" value="1"/>
</dbReference>
<keyword evidence="4 6" id="KW-0732">Signal</keyword>
<dbReference type="InterPro" id="IPR006059">
    <property type="entry name" value="SBP"/>
</dbReference>
<dbReference type="GO" id="GO:0055085">
    <property type="term" value="P:transmembrane transport"/>
    <property type="evidence" value="ECO:0007669"/>
    <property type="project" value="InterPro"/>
</dbReference>
<feature type="signal peptide" evidence="6">
    <location>
        <begin position="1"/>
        <end position="19"/>
    </location>
</feature>
<dbReference type="PATRIC" id="fig|37636.3.peg.1029"/>
<keyword evidence="3" id="KW-0813">Transport</keyword>
<evidence type="ECO:0000256" key="6">
    <source>
        <dbReference type="SAM" id="SignalP"/>
    </source>
</evidence>
<evidence type="ECO:0000256" key="4">
    <source>
        <dbReference type="ARBA" id="ARBA00022729"/>
    </source>
</evidence>
<dbReference type="Proteomes" id="UP000053099">
    <property type="component" value="Unassembled WGS sequence"/>
</dbReference>
<dbReference type="PROSITE" id="PS01037">
    <property type="entry name" value="SBP_BACTERIAL_1"/>
    <property type="match status" value="1"/>
</dbReference>
<gene>
    <name evidence="7" type="ORF">AN926_09175</name>
</gene>